<gene>
    <name evidence="2" type="ORF">ACMU_15900</name>
</gene>
<evidence type="ECO:0000256" key="1">
    <source>
        <dbReference type="SAM" id="Phobius"/>
    </source>
</evidence>
<keyword evidence="1" id="KW-1133">Transmembrane helix</keyword>
<dbReference type="AlphaFoldDB" id="A0A037ZI55"/>
<name>A0A037ZI55_9RHOB</name>
<reference evidence="2 3" key="1">
    <citation type="submission" date="2014-03" db="EMBL/GenBank/DDBJ databases">
        <title>Draft Genome Sequence of Actibacterium mucosum KCTC 23349, a Marine Alphaproteobacterium with Complex Ionic Requirements Isolated from Mediterranean Seawater at Malvarrosa Beach, Valencia, Spain.</title>
        <authorList>
            <person name="Arahal D.R."/>
            <person name="Shao Z."/>
            <person name="Lai Q."/>
            <person name="Pujalte M.J."/>
        </authorList>
    </citation>
    <scope>NUCLEOTIDE SEQUENCE [LARGE SCALE GENOMIC DNA]</scope>
    <source>
        <strain evidence="2 3">KCTC 23349</strain>
    </source>
</reference>
<evidence type="ECO:0000313" key="2">
    <source>
        <dbReference type="EMBL" id="KAJ55237.1"/>
    </source>
</evidence>
<keyword evidence="1" id="KW-0812">Transmembrane</keyword>
<proteinExistence type="predicted"/>
<accession>A0A037ZI55</accession>
<sequence>MIGHVLKLALVALIGAALIYVSRFWGFALWGREGLFGIQELRPQGDLIARWLRGTDFRPFDLIIWVVAGFLILTWVQKLFDRLFPAEPHTEEDAE</sequence>
<protein>
    <submittedName>
        <fullName evidence="2">Uncharacterized protein</fullName>
    </submittedName>
</protein>
<dbReference type="OrthoDB" id="7874790at2"/>
<dbReference type="Proteomes" id="UP000026249">
    <property type="component" value="Unassembled WGS sequence"/>
</dbReference>
<organism evidence="2 3">
    <name type="scientific">Actibacterium mucosum KCTC 23349</name>
    <dbReference type="NCBI Taxonomy" id="1454373"/>
    <lineage>
        <taxon>Bacteria</taxon>
        <taxon>Pseudomonadati</taxon>
        <taxon>Pseudomonadota</taxon>
        <taxon>Alphaproteobacteria</taxon>
        <taxon>Rhodobacterales</taxon>
        <taxon>Roseobacteraceae</taxon>
        <taxon>Actibacterium</taxon>
    </lineage>
</organism>
<keyword evidence="3" id="KW-1185">Reference proteome</keyword>
<dbReference type="RefSeq" id="WP_035260545.1">
    <property type="nucleotide sequence ID" value="NZ_JFKE01000005.1"/>
</dbReference>
<comment type="caution">
    <text evidence="2">The sequence shown here is derived from an EMBL/GenBank/DDBJ whole genome shotgun (WGS) entry which is preliminary data.</text>
</comment>
<feature type="transmembrane region" description="Helical" evidence="1">
    <location>
        <begin position="62"/>
        <end position="80"/>
    </location>
</feature>
<dbReference type="STRING" id="1454373.ACMU_15900"/>
<evidence type="ECO:0000313" key="3">
    <source>
        <dbReference type="Proteomes" id="UP000026249"/>
    </source>
</evidence>
<dbReference type="EMBL" id="JFKE01000005">
    <property type="protein sequence ID" value="KAJ55237.1"/>
    <property type="molecule type" value="Genomic_DNA"/>
</dbReference>
<keyword evidence="1" id="KW-0472">Membrane</keyword>